<dbReference type="Pfam" id="PF24714">
    <property type="entry name" value="TOR1L1_N"/>
    <property type="match status" value="2"/>
</dbReference>
<dbReference type="Gene3D" id="1.25.10.10">
    <property type="entry name" value="Leucine-rich Repeat Variant"/>
    <property type="match status" value="1"/>
</dbReference>
<feature type="domain" description="TORTIFOLIA1/SINE1-2 N-terminal" evidence="2">
    <location>
        <begin position="89"/>
        <end position="183"/>
    </location>
</feature>
<sequence length="364" mass="39519">MAQGLKLKVLTLITKLSDRDTYNLAATELESIAGTLDNASLPTFVSCLLSTDSTDKPLVRLECADWIRVVFGCCDRCGAGSRAWEVRGALVPKLERLLKSDGYKAKSAGLVVMGSVIGVGGVSGYAGMGGLVKSLVGFLSSEDWAARKAAAEALGRLAVVEKDAMAEFKSGCLKVLENRKFDKSAEKKTGPSLFRKVDCKRPLDWKVEVAIPNGTSSGFGDNDNAPERKLTKPETKRTPLGKNSDQKTLKFGCLKSGSRVVPCHEESPVSTVVASNVIENHHNNHKECEDLSLIRNQLVQIERQQSSLLDLLQRFIGTSQNGMRSLETRVHGLELALDEISYDLAISSGDDGFPQNHLLHATWC</sequence>
<dbReference type="Proteomes" id="UP000467840">
    <property type="component" value="Chromosome 14"/>
</dbReference>
<dbReference type="PANTHER" id="PTHR31355:SF8">
    <property type="entry name" value="TORTIFOLIA1-LIKE PROTEIN 3"/>
    <property type="match status" value="1"/>
</dbReference>
<keyword evidence="4" id="KW-1185">Reference proteome</keyword>
<comment type="caution">
    <text evidence="3">The sequence shown here is derived from an EMBL/GenBank/DDBJ whole genome shotgun (WGS) entry which is preliminary data.</text>
</comment>
<dbReference type="PANTHER" id="PTHR31355">
    <property type="entry name" value="MICROTUBULE-ASSOCIATED PROTEIN TORTIFOLIA1"/>
    <property type="match status" value="1"/>
</dbReference>
<evidence type="ECO:0000313" key="3">
    <source>
        <dbReference type="EMBL" id="KAF2311392.1"/>
    </source>
</evidence>
<dbReference type="InterPro" id="IPR057600">
    <property type="entry name" value="TORTIFOLIA1/SINE1-2_N"/>
</dbReference>
<feature type="domain" description="TORTIFOLIA1/SINE1-2 N-terminal" evidence="2">
    <location>
        <begin position="5"/>
        <end position="65"/>
    </location>
</feature>
<name>A0A6A6MCF8_HEVBR</name>
<dbReference type="InterPro" id="IPR016024">
    <property type="entry name" value="ARM-type_fold"/>
</dbReference>
<dbReference type="SUPFAM" id="SSF48371">
    <property type="entry name" value="ARM repeat"/>
    <property type="match status" value="1"/>
</dbReference>
<gene>
    <name evidence="3" type="ORF">GH714_022236</name>
</gene>
<dbReference type="InterPro" id="IPR011989">
    <property type="entry name" value="ARM-like"/>
</dbReference>
<accession>A0A6A6MCF8</accession>
<evidence type="ECO:0000313" key="4">
    <source>
        <dbReference type="Proteomes" id="UP000467840"/>
    </source>
</evidence>
<dbReference type="InterPro" id="IPR033337">
    <property type="entry name" value="TORTIFOLIA1/SINE1-2"/>
</dbReference>
<feature type="region of interest" description="Disordered" evidence="1">
    <location>
        <begin position="216"/>
        <end position="244"/>
    </location>
</feature>
<organism evidence="3 4">
    <name type="scientific">Hevea brasiliensis</name>
    <name type="common">Para rubber tree</name>
    <name type="synonym">Siphonia brasiliensis</name>
    <dbReference type="NCBI Taxonomy" id="3981"/>
    <lineage>
        <taxon>Eukaryota</taxon>
        <taxon>Viridiplantae</taxon>
        <taxon>Streptophyta</taxon>
        <taxon>Embryophyta</taxon>
        <taxon>Tracheophyta</taxon>
        <taxon>Spermatophyta</taxon>
        <taxon>Magnoliopsida</taxon>
        <taxon>eudicotyledons</taxon>
        <taxon>Gunneridae</taxon>
        <taxon>Pentapetalae</taxon>
        <taxon>rosids</taxon>
        <taxon>fabids</taxon>
        <taxon>Malpighiales</taxon>
        <taxon>Euphorbiaceae</taxon>
        <taxon>Crotonoideae</taxon>
        <taxon>Micrandreae</taxon>
        <taxon>Hevea</taxon>
    </lineage>
</organism>
<dbReference type="AlphaFoldDB" id="A0A6A6MCF8"/>
<reference evidence="3 4" key="1">
    <citation type="journal article" date="2020" name="Mol. Plant">
        <title>The Chromosome-Based Rubber Tree Genome Provides New Insights into Spurge Genome Evolution and Rubber Biosynthesis.</title>
        <authorList>
            <person name="Liu J."/>
            <person name="Shi C."/>
            <person name="Shi C.C."/>
            <person name="Li W."/>
            <person name="Zhang Q.J."/>
            <person name="Zhang Y."/>
            <person name="Li K."/>
            <person name="Lu H.F."/>
            <person name="Shi C."/>
            <person name="Zhu S.T."/>
            <person name="Xiao Z.Y."/>
            <person name="Nan H."/>
            <person name="Yue Y."/>
            <person name="Zhu X.G."/>
            <person name="Wu Y."/>
            <person name="Hong X.N."/>
            <person name="Fan G.Y."/>
            <person name="Tong Y."/>
            <person name="Zhang D."/>
            <person name="Mao C.L."/>
            <person name="Liu Y.L."/>
            <person name="Hao S.J."/>
            <person name="Liu W.Q."/>
            <person name="Lv M.Q."/>
            <person name="Zhang H.B."/>
            <person name="Liu Y."/>
            <person name="Hu-Tang G.R."/>
            <person name="Wang J.P."/>
            <person name="Wang J.H."/>
            <person name="Sun Y.H."/>
            <person name="Ni S.B."/>
            <person name="Chen W.B."/>
            <person name="Zhang X.C."/>
            <person name="Jiao Y.N."/>
            <person name="Eichler E.E."/>
            <person name="Li G.H."/>
            <person name="Liu X."/>
            <person name="Gao L.Z."/>
        </authorList>
    </citation>
    <scope>NUCLEOTIDE SEQUENCE [LARGE SCALE GENOMIC DNA]</scope>
    <source>
        <strain evidence="4">cv. GT1</strain>
        <tissue evidence="3">Leaf</tissue>
    </source>
</reference>
<dbReference type="EMBL" id="JAAGAX010000006">
    <property type="protein sequence ID" value="KAF2311392.1"/>
    <property type="molecule type" value="Genomic_DNA"/>
</dbReference>
<proteinExistence type="predicted"/>
<feature type="compositionally biased region" description="Basic and acidic residues" evidence="1">
    <location>
        <begin position="225"/>
        <end position="237"/>
    </location>
</feature>
<protein>
    <recommendedName>
        <fullName evidence="2">TORTIFOLIA1/SINE1-2 N-terminal domain-containing protein</fullName>
    </recommendedName>
</protein>
<evidence type="ECO:0000256" key="1">
    <source>
        <dbReference type="SAM" id="MobiDB-lite"/>
    </source>
</evidence>
<evidence type="ECO:0000259" key="2">
    <source>
        <dbReference type="Pfam" id="PF24714"/>
    </source>
</evidence>
<dbReference type="GO" id="GO:0005874">
    <property type="term" value="C:microtubule"/>
    <property type="evidence" value="ECO:0007669"/>
    <property type="project" value="InterPro"/>
</dbReference>
<dbReference type="GO" id="GO:0008017">
    <property type="term" value="F:microtubule binding"/>
    <property type="evidence" value="ECO:0007669"/>
    <property type="project" value="InterPro"/>
</dbReference>